<feature type="compositionally biased region" description="Low complexity" evidence="1">
    <location>
        <begin position="36"/>
        <end position="52"/>
    </location>
</feature>
<sequence>MSARPSLPASSSDFALHPSSSALVSSHTTASEEFNPLLLRFRRPSLLAPPRAAEGRNQSPLASSFTIPRRQTINTPSGEESESDKDKMWTDSPPSLDSGATTPSTPSLPGPSAFAEKDRSTTSVDSDSSMKSTHHSGSGLESISSVKTTRPRSPTQPQRASPPDREVPPLQDGLTLSKRNRLSHPIKMPRILTLLAESHPEDNELKSEAQFQRFVASFSDHPTQPRTPRAASDRGRYPEDATEEEPLREDYSSDDEGEPDEVAPFSFSHSSEPINIAKPVTPAHSVYGDDMGLSESPGNMAMDIDMPSSACGSPKLTSWRYTPPPTSSSCVVRNNKRKLDDRYDPYPTSSKRRAVSPSLSYLRDTQPSLFTPRTPNGNRVPLPHPIAIPVAPSSGASSPIVSSHHGSRPMSWSAQSVMSSPTLRAQIGLASPVLRPMMRRREEGREVDGAGEAVNGLSLE</sequence>
<feature type="compositionally biased region" description="Polar residues" evidence="1">
    <location>
        <begin position="56"/>
        <end position="78"/>
    </location>
</feature>
<evidence type="ECO:0000313" key="3">
    <source>
        <dbReference type="Proteomes" id="UP000186601"/>
    </source>
</evidence>
<feature type="region of interest" description="Disordered" evidence="1">
    <location>
        <begin position="200"/>
        <end position="309"/>
    </location>
</feature>
<reference evidence="2 3" key="1">
    <citation type="submission" date="2018-02" db="EMBL/GenBank/DDBJ databases">
        <title>Genome sequence of the basidiomycete white-rot fungus Phlebia centrifuga.</title>
        <authorList>
            <person name="Granchi Z."/>
            <person name="Peng M."/>
            <person name="de Vries R.P."/>
            <person name="Hilden K."/>
            <person name="Makela M.R."/>
            <person name="Grigoriev I."/>
            <person name="Riley R."/>
        </authorList>
    </citation>
    <scope>NUCLEOTIDE SEQUENCE [LARGE SCALE GENOMIC DNA]</scope>
    <source>
        <strain evidence="2 3">FBCC195</strain>
    </source>
</reference>
<dbReference type="OrthoDB" id="5396103at2759"/>
<feature type="compositionally biased region" description="Acidic residues" evidence="1">
    <location>
        <begin position="240"/>
        <end position="261"/>
    </location>
</feature>
<feature type="compositionally biased region" description="Polar residues" evidence="1">
    <location>
        <begin position="135"/>
        <end position="159"/>
    </location>
</feature>
<feature type="compositionally biased region" description="Polar residues" evidence="1">
    <location>
        <begin position="8"/>
        <end position="32"/>
    </location>
</feature>
<proteinExistence type="predicted"/>
<feature type="region of interest" description="Disordered" evidence="1">
    <location>
        <begin position="437"/>
        <end position="460"/>
    </location>
</feature>
<dbReference type="Proteomes" id="UP000186601">
    <property type="component" value="Unassembled WGS sequence"/>
</dbReference>
<feature type="compositionally biased region" description="Low complexity" evidence="1">
    <location>
        <begin position="98"/>
        <end position="113"/>
    </location>
</feature>
<keyword evidence="3" id="KW-1185">Reference proteome</keyword>
<evidence type="ECO:0000313" key="2">
    <source>
        <dbReference type="EMBL" id="PSS29633.1"/>
    </source>
</evidence>
<dbReference type="AlphaFoldDB" id="A0A2R6RHZ2"/>
<evidence type="ECO:0000256" key="1">
    <source>
        <dbReference type="SAM" id="MobiDB-lite"/>
    </source>
</evidence>
<dbReference type="EMBL" id="MLYV02000256">
    <property type="protein sequence ID" value="PSS29633.1"/>
    <property type="molecule type" value="Genomic_DNA"/>
</dbReference>
<comment type="caution">
    <text evidence="2">The sequence shown here is derived from an EMBL/GenBank/DDBJ whole genome shotgun (WGS) entry which is preliminary data.</text>
</comment>
<dbReference type="STRING" id="98765.A0A2R6RHZ2"/>
<accession>A0A2R6RHZ2</accession>
<feature type="compositionally biased region" description="Low complexity" evidence="1">
    <location>
        <begin position="121"/>
        <end position="131"/>
    </location>
</feature>
<organism evidence="2 3">
    <name type="scientific">Hermanssonia centrifuga</name>
    <dbReference type="NCBI Taxonomy" id="98765"/>
    <lineage>
        <taxon>Eukaryota</taxon>
        <taxon>Fungi</taxon>
        <taxon>Dikarya</taxon>
        <taxon>Basidiomycota</taxon>
        <taxon>Agaricomycotina</taxon>
        <taxon>Agaricomycetes</taxon>
        <taxon>Polyporales</taxon>
        <taxon>Meruliaceae</taxon>
        <taxon>Hermanssonia</taxon>
    </lineage>
</organism>
<name>A0A2R6RHZ2_9APHY</name>
<feature type="region of interest" description="Disordered" evidence="1">
    <location>
        <begin position="339"/>
        <end position="360"/>
    </location>
</feature>
<gene>
    <name evidence="2" type="ORF">PHLCEN_2v2781</name>
</gene>
<protein>
    <submittedName>
        <fullName evidence="2">Uncharacterized protein</fullName>
    </submittedName>
</protein>
<feature type="region of interest" description="Disordered" evidence="1">
    <location>
        <begin position="1"/>
        <end position="186"/>
    </location>
</feature>
<feature type="compositionally biased region" description="Basic and acidic residues" evidence="1">
    <location>
        <begin position="439"/>
        <end position="448"/>
    </location>
</feature>